<keyword evidence="4" id="KW-1185">Reference proteome</keyword>
<feature type="compositionally biased region" description="Acidic residues" evidence="1">
    <location>
        <begin position="316"/>
        <end position="329"/>
    </location>
</feature>
<reference evidence="3" key="2">
    <citation type="submission" date="2020-05" db="UniProtKB">
        <authorList>
            <consortium name="EnsemblMetazoa"/>
        </authorList>
    </citation>
    <scope>IDENTIFICATION</scope>
    <source>
        <strain evidence="3">LVP_AGWG</strain>
    </source>
</reference>
<feature type="compositionally biased region" description="Low complexity" evidence="1">
    <location>
        <begin position="843"/>
        <end position="858"/>
    </location>
</feature>
<evidence type="ECO:0000256" key="1">
    <source>
        <dbReference type="SAM" id="MobiDB-lite"/>
    </source>
</evidence>
<accession>A0A6I8U6F4</accession>
<feature type="compositionally biased region" description="Polar residues" evidence="1">
    <location>
        <begin position="347"/>
        <end position="362"/>
    </location>
</feature>
<feature type="region of interest" description="Disordered" evidence="1">
    <location>
        <begin position="344"/>
        <end position="374"/>
    </location>
</feature>
<dbReference type="PANTHER" id="PTHR16156:SF10">
    <property type="entry name" value="AFTIPHILIN-RELATED"/>
    <property type="match status" value="1"/>
</dbReference>
<feature type="region of interest" description="Disordered" evidence="1">
    <location>
        <begin position="833"/>
        <end position="897"/>
    </location>
</feature>
<feature type="compositionally biased region" description="Acidic residues" evidence="1">
    <location>
        <begin position="365"/>
        <end position="374"/>
    </location>
</feature>
<gene>
    <name evidence="3" type="primary">5573382</name>
</gene>
<dbReference type="GO" id="GO:0030276">
    <property type="term" value="F:clathrin binding"/>
    <property type="evidence" value="ECO:0007669"/>
    <property type="project" value="InterPro"/>
</dbReference>
<evidence type="ECO:0000313" key="3">
    <source>
        <dbReference type="EnsemblMetazoa" id="AAEL023675-PB"/>
    </source>
</evidence>
<feature type="region of interest" description="Disordered" evidence="1">
    <location>
        <begin position="102"/>
        <end position="229"/>
    </location>
</feature>
<dbReference type="InParanoid" id="A0A6I8U6F4"/>
<sequence length="1396" mass="149372">MSSQIPPLVCHSPPPMDFDDEEEDEVDLPDPEDDFDDFNTVPATEGSEDLPTPVPPPLPDFDSPVRRVRKSPSVEGTPIKGKVIPDSIPQAVLEKVTSVESELARNESPPSLILSQNNFSENEVPSDDEFQDFAFHPPQGQEESGIVGTEDNISLPSLHLDTEVSKSATPVQLSENEISERDSSPQELEPEESNPEPVPDPAITPIAVEDSGNRFDDNTENDFTDFTTASNERSAVLEVPTANDVSFDDDFAHLESTPSADSNFVSQSKADFATFDADFSKFDSFPASFPAATATYDDPSGSAPKDTAVAAKEEQELPEAEAREEEGFEGDDFDDFQEFATFPAESASATKSTDTNQTSQVASVDDGDDDDDFGDFSDFKQTEVTAPVVAAVAPVAPTSRSTLFKPESILAIISGMFPSCATEDNEDDTGQVQWTNLLQRNKVHNELNDMDATLALSYQYSNSESNKSLIRALGIDSRNILFGPKWNSSMPRFAANLSFSPLEPMKPVSSSSANSSSSSTVTTSSSSTGGKQDVPSNRQHPSHSQNHVAFGLDPLQSPLAAPLVLPGNVPAAQFDWHSSGLVNPLEASHAHTLLLDLEQLEVMANLKDKINIDSSSSSCDANVTPSLPSTITTTSTTTITTMANITCGSTNRTTGGGSLLDELNLFCSNNPPLSLKPLSPALECNAGHNVTSHCFTNVTTTMTTTTTTTIAAVACCIASLSPTHLPSTSIQPSSTINTPLLTNITTTICAPNGTPMNCDGHAAAAVGSASVTLQTFDDYLDLSVQEILQEGGALQSNKNGSEGEVLDTEVAENSGTSTADEVVATIAAQSTLEPSSLAIEEPSNSSTKTTKTLGSSSLEYSVPSGDNEETRNEDNETEFEFVGSSSSSSNQYQQSKSIPVATSPSVSVSSHGVVPSSFALGLSSPAEASSILAPVAATSVTSSGSVVRTIKLPETHIYTPSKCVNPVSRDSTDRTEVYGEIGGDSRLGGTFDNSIAVREYHDVEYSLEKSLSKNGGNEAFDDFHEFQSVGKANNEDLNTSDTRRIKDDFDFVHKKFSSYSKPVIGVSPTAELDQLDDEFSDFQAAESVPEPTKPIVNKPLSNVSSEQNRSNTSSPILLSPSILLPQQAQPLQPTDTNRVTQINWPEPGIDPDEMARFEAAFPKPKVVSRPSGSNHSTPKHAPVASASAADDDEWTDFVYSKPTTEKSSPINSKGHAHSNSQQEEWTDFIYSTPATQNLSSSQNNFNYQNNSFGASRISGPNFNSWNQPQLPPPQFSSWNSNNYYYAPRTNVNSNSSTPIAAQNQKVPTFSTAHAYPAYNTTNPNHMYQTPQAMTLPSGARSVPPQANNIPGISQLPELSFITPNSTPSGSAPGTGVKPFTHSFLNNVISSNNFTKK</sequence>
<reference evidence="3 4" key="1">
    <citation type="submission" date="2017-06" db="EMBL/GenBank/DDBJ databases">
        <title>Aedes aegypti genome working group (AGWG) sequencing and assembly.</title>
        <authorList>
            <consortium name="Aedes aegypti Genome Working Group (AGWG)"/>
            <person name="Matthews B.J."/>
        </authorList>
    </citation>
    <scope>NUCLEOTIDE SEQUENCE [LARGE SCALE GENOMIC DNA]</scope>
    <source>
        <strain evidence="3 4">LVP_AGWG</strain>
    </source>
</reference>
<feature type="compositionally biased region" description="Polar residues" evidence="1">
    <location>
        <begin position="113"/>
        <end position="123"/>
    </location>
</feature>
<feature type="compositionally biased region" description="Polar residues" evidence="1">
    <location>
        <begin position="534"/>
        <end position="547"/>
    </location>
</feature>
<feature type="compositionally biased region" description="Polar residues" evidence="1">
    <location>
        <begin position="1099"/>
        <end position="1112"/>
    </location>
</feature>
<dbReference type="PANTHER" id="PTHR16156">
    <property type="entry name" value="AFTIPHILIN A-RELATED"/>
    <property type="match status" value="1"/>
</dbReference>
<feature type="region of interest" description="Disordered" evidence="1">
    <location>
        <begin position="1"/>
        <end position="83"/>
    </location>
</feature>
<dbReference type="Pfam" id="PF15045">
    <property type="entry name" value="Clathrin_bdg"/>
    <property type="match status" value="1"/>
</dbReference>
<dbReference type="InterPro" id="IPR029205">
    <property type="entry name" value="Clathrin-bd"/>
</dbReference>
<dbReference type="Proteomes" id="UP000008820">
    <property type="component" value="Chromosome 1"/>
</dbReference>
<feature type="region of interest" description="Disordered" evidence="1">
    <location>
        <begin position="504"/>
        <end position="550"/>
    </location>
</feature>
<feature type="compositionally biased region" description="Acidic residues" evidence="1">
    <location>
        <begin position="17"/>
        <end position="37"/>
    </location>
</feature>
<feature type="domain" description="Aftiphilin clathrin-binding box" evidence="2">
    <location>
        <begin position="441"/>
        <end position="508"/>
    </location>
</feature>
<feature type="compositionally biased region" description="Low complexity" evidence="1">
    <location>
        <begin position="880"/>
        <end position="897"/>
    </location>
</feature>
<evidence type="ECO:0000313" key="4">
    <source>
        <dbReference type="Proteomes" id="UP000008820"/>
    </source>
</evidence>
<dbReference type="InterPro" id="IPR046359">
    <property type="entry name" value="Aftin-like"/>
</dbReference>
<feature type="region of interest" description="Disordered" evidence="1">
    <location>
        <begin position="1165"/>
        <end position="1221"/>
    </location>
</feature>
<protein>
    <recommendedName>
        <fullName evidence="2">Aftiphilin clathrin-binding box domain-containing protein</fullName>
    </recommendedName>
</protein>
<feature type="region of interest" description="Disordered" evidence="1">
    <location>
        <begin position="292"/>
        <end position="329"/>
    </location>
</feature>
<dbReference type="GO" id="GO:0030121">
    <property type="term" value="C:AP-1 adaptor complex"/>
    <property type="evidence" value="ECO:0007669"/>
    <property type="project" value="TreeGrafter"/>
</dbReference>
<dbReference type="GO" id="GO:0032588">
    <property type="term" value="C:trans-Golgi network membrane"/>
    <property type="evidence" value="ECO:0007669"/>
    <property type="project" value="InterPro"/>
</dbReference>
<dbReference type="OrthoDB" id="5917212at2759"/>
<feature type="compositionally biased region" description="Low complexity" evidence="1">
    <location>
        <begin position="509"/>
        <end position="528"/>
    </location>
</feature>
<feature type="compositionally biased region" description="Polar residues" evidence="1">
    <location>
        <begin position="165"/>
        <end position="176"/>
    </location>
</feature>
<organism evidence="3 4">
    <name type="scientific">Aedes aegypti</name>
    <name type="common">Yellowfever mosquito</name>
    <name type="synonym">Culex aegypti</name>
    <dbReference type="NCBI Taxonomy" id="7159"/>
    <lineage>
        <taxon>Eukaryota</taxon>
        <taxon>Metazoa</taxon>
        <taxon>Ecdysozoa</taxon>
        <taxon>Arthropoda</taxon>
        <taxon>Hexapoda</taxon>
        <taxon>Insecta</taxon>
        <taxon>Pterygota</taxon>
        <taxon>Neoptera</taxon>
        <taxon>Endopterygota</taxon>
        <taxon>Diptera</taxon>
        <taxon>Nematocera</taxon>
        <taxon>Culicoidea</taxon>
        <taxon>Culicidae</taxon>
        <taxon>Culicinae</taxon>
        <taxon>Aedini</taxon>
        <taxon>Aedes</taxon>
        <taxon>Stegomyia</taxon>
    </lineage>
</organism>
<dbReference type="FunCoup" id="A0A6I8U6F4">
    <property type="interactions" value="34"/>
</dbReference>
<name>A0A6I8U6F4_AEDAE</name>
<proteinExistence type="predicted"/>
<dbReference type="EnsemblMetazoa" id="AAEL023675-RB">
    <property type="protein sequence ID" value="AAEL023675-PB"/>
    <property type="gene ID" value="AAEL023675"/>
</dbReference>
<feature type="compositionally biased region" description="Polar residues" evidence="1">
    <location>
        <begin position="1201"/>
        <end position="1221"/>
    </location>
</feature>
<evidence type="ECO:0000259" key="2">
    <source>
        <dbReference type="Pfam" id="PF15045"/>
    </source>
</evidence>
<feature type="region of interest" description="Disordered" evidence="1">
    <location>
        <begin position="1083"/>
        <end position="1117"/>
    </location>
</feature>